<comment type="caution">
    <text evidence="7">The sequence shown here is derived from an EMBL/GenBank/DDBJ whole genome shotgun (WGS) entry which is preliminary data.</text>
</comment>
<dbReference type="AlphaFoldDB" id="A0A2T0B8V5"/>
<dbReference type="PROSITE" id="PS00572">
    <property type="entry name" value="GLYCOSYL_HYDROL_F1_1"/>
    <property type="match status" value="1"/>
</dbReference>
<dbReference type="PANTHER" id="PTHR10353:SF122">
    <property type="entry name" value="6-PHOSPHO-BETA-GLUCOSIDASE ASCB-RELATED"/>
    <property type="match status" value="1"/>
</dbReference>
<dbReference type="PROSITE" id="PS00653">
    <property type="entry name" value="GLYCOSYL_HYDROL_F1_2"/>
    <property type="match status" value="1"/>
</dbReference>
<dbReference type="OrthoDB" id="2339329at2"/>
<dbReference type="InterPro" id="IPR001360">
    <property type="entry name" value="Glyco_hydro_1"/>
</dbReference>
<dbReference type="InterPro" id="IPR017853">
    <property type="entry name" value="GH"/>
</dbReference>
<reference evidence="7 8" key="1">
    <citation type="submission" date="2018-03" db="EMBL/GenBank/DDBJ databases">
        <title>Genome sequence of Clostridium vincentii DSM 10228.</title>
        <authorList>
            <person name="Poehlein A."/>
            <person name="Daniel R."/>
        </authorList>
    </citation>
    <scope>NUCLEOTIDE SEQUENCE [LARGE SCALE GENOMIC DNA]</scope>
    <source>
        <strain evidence="7 8">DSM 10228</strain>
    </source>
</reference>
<sequence>MENKGFKDNFYWGGSVSSFQTEGAWDEGGKGLSVYDVRPMKPEFSDWKVAIDFYHRHKEDIQLLKEMGCNFYRISIAWARVIPNGDDIPNEEGLAFYDMIIDELIEAGIEPMICLYHFDTPNHLAKDYNGFASRHTVDAFEKYSRLVMIRYGDRVKHWMTFNEQNLHSMMLKVSNAEVIPEGMDATKFLYQVNHNIFIAHCKATKALREVAPDALMCGMNAVTIYYAETAEPKNAMFARLANDYFNHFHCDVFATGKYPSYMINYLTNRGWMPEFEEGDAEILKNTVDYIAFSYYRSSVLKTEEFDQRPPVDILNSATVQNKYCDATEWNWEIDSIGFRHITTDLYHRHKLPVFVLENGMGHREELDSQGNVNDDYRIKYHKEHIQELKKSVVEDGVDCLGYITWGPIDIPSSQCEIAKRYGFVFVDRTEKDLKELKRSKKKSFGWIKKAFESNGEDL</sequence>
<evidence type="ECO:0000313" key="7">
    <source>
        <dbReference type="EMBL" id="PRR80295.1"/>
    </source>
</evidence>
<evidence type="ECO:0000256" key="6">
    <source>
        <dbReference type="RuleBase" id="RU004468"/>
    </source>
</evidence>
<accession>A0A2T0B8V5</accession>
<dbReference type="RefSeq" id="WP_106060971.1">
    <property type="nucleotide sequence ID" value="NZ_PVXQ01000047.1"/>
</dbReference>
<dbReference type="InterPro" id="IPR033132">
    <property type="entry name" value="GH_1_N_CS"/>
</dbReference>
<comment type="similarity">
    <text evidence="1 5">Belongs to the glycosyl hydrolase 1 family.</text>
</comment>
<dbReference type="Proteomes" id="UP000239471">
    <property type="component" value="Unassembled WGS sequence"/>
</dbReference>
<evidence type="ECO:0000256" key="3">
    <source>
        <dbReference type="ARBA" id="ARBA00023295"/>
    </source>
</evidence>
<keyword evidence="2 6" id="KW-0378">Hydrolase</keyword>
<dbReference type="GO" id="GO:0005829">
    <property type="term" value="C:cytosol"/>
    <property type="evidence" value="ECO:0007669"/>
    <property type="project" value="TreeGrafter"/>
</dbReference>
<gene>
    <name evidence="7" type="primary">bglH_5</name>
    <name evidence="7" type="ORF">CLVI_30850</name>
</gene>
<dbReference type="PRINTS" id="PR00131">
    <property type="entry name" value="GLHYDRLASE1"/>
</dbReference>
<dbReference type="Pfam" id="PF00232">
    <property type="entry name" value="Glyco_hydro_1"/>
    <property type="match status" value="1"/>
</dbReference>
<dbReference type="SUPFAM" id="SSF51445">
    <property type="entry name" value="(Trans)glycosidases"/>
    <property type="match status" value="1"/>
</dbReference>
<evidence type="ECO:0000256" key="5">
    <source>
        <dbReference type="RuleBase" id="RU003690"/>
    </source>
</evidence>
<feature type="active site" description="Nucleophile" evidence="4">
    <location>
        <position position="357"/>
    </location>
</feature>
<evidence type="ECO:0000313" key="8">
    <source>
        <dbReference type="Proteomes" id="UP000239471"/>
    </source>
</evidence>
<evidence type="ECO:0000256" key="1">
    <source>
        <dbReference type="ARBA" id="ARBA00010838"/>
    </source>
</evidence>
<protein>
    <submittedName>
        <fullName evidence="7">Aryl-phospho-beta-D-glucosidase BglH</fullName>
        <ecNumber evidence="7">3.2.1.86</ecNumber>
    </submittedName>
</protein>
<keyword evidence="8" id="KW-1185">Reference proteome</keyword>
<proteinExistence type="inferred from homology"/>
<dbReference type="InterPro" id="IPR018120">
    <property type="entry name" value="Glyco_hydro_1_AS"/>
</dbReference>
<dbReference type="EMBL" id="PVXQ01000047">
    <property type="protein sequence ID" value="PRR80295.1"/>
    <property type="molecule type" value="Genomic_DNA"/>
</dbReference>
<dbReference type="PANTHER" id="PTHR10353">
    <property type="entry name" value="GLYCOSYL HYDROLASE"/>
    <property type="match status" value="1"/>
</dbReference>
<organism evidence="7 8">
    <name type="scientific">Clostridium vincentii</name>
    <dbReference type="NCBI Taxonomy" id="52704"/>
    <lineage>
        <taxon>Bacteria</taxon>
        <taxon>Bacillati</taxon>
        <taxon>Bacillota</taxon>
        <taxon>Clostridia</taxon>
        <taxon>Eubacteriales</taxon>
        <taxon>Clostridiaceae</taxon>
        <taxon>Clostridium</taxon>
    </lineage>
</organism>
<keyword evidence="3 6" id="KW-0326">Glycosidase</keyword>
<evidence type="ECO:0000256" key="2">
    <source>
        <dbReference type="ARBA" id="ARBA00022801"/>
    </source>
</evidence>
<dbReference type="GO" id="GO:0008706">
    <property type="term" value="F:6-phospho-beta-glucosidase activity"/>
    <property type="evidence" value="ECO:0007669"/>
    <property type="project" value="UniProtKB-EC"/>
</dbReference>
<evidence type="ECO:0000256" key="4">
    <source>
        <dbReference type="PROSITE-ProRule" id="PRU10055"/>
    </source>
</evidence>
<dbReference type="FunFam" id="3.20.20.80:FF:000004">
    <property type="entry name" value="Beta-glucosidase 6-phospho-beta-glucosidase"/>
    <property type="match status" value="1"/>
</dbReference>
<name>A0A2T0B8V5_9CLOT</name>
<dbReference type="Gene3D" id="3.20.20.80">
    <property type="entry name" value="Glycosidases"/>
    <property type="match status" value="1"/>
</dbReference>
<dbReference type="EC" id="3.2.1.86" evidence="7"/>
<dbReference type="GO" id="GO:0016052">
    <property type="term" value="P:carbohydrate catabolic process"/>
    <property type="evidence" value="ECO:0007669"/>
    <property type="project" value="TreeGrafter"/>
</dbReference>